<dbReference type="AlphaFoldDB" id="A0A0C9YEB8"/>
<gene>
    <name evidence="2" type="ORF">K443DRAFT_1417</name>
</gene>
<dbReference type="Proteomes" id="UP000054477">
    <property type="component" value="Unassembled WGS sequence"/>
</dbReference>
<dbReference type="EMBL" id="KN838541">
    <property type="protein sequence ID" value="KIK08792.1"/>
    <property type="molecule type" value="Genomic_DNA"/>
</dbReference>
<evidence type="ECO:0000313" key="2">
    <source>
        <dbReference type="EMBL" id="KIK08792.1"/>
    </source>
</evidence>
<evidence type="ECO:0000256" key="1">
    <source>
        <dbReference type="SAM" id="MobiDB-lite"/>
    </source>
</evidence>
<name>A0A0C9YEB8_9AGAR</name>
<accession>A0A0C9YEB8</accession>
<reference evidence="2 3" key="1">
    <citation type="submission" date="2014-04" db="EMBL/GenBank/DDBJ databases">
        <authorList>
            <consortium name="DOE Joint Genome Institute"/>
            <person name="Kuo A."/>
            <person name="Kohler A."/>
            <person name="Nagy L.G."/>
            <person name="Floudas D."/>
            <person name="Copeland A."/>
            <person name="Barry K.W."/>
            <person name="Cichocki N."/>
            <person name="Veneault-Fourrey C."/>
            <person name="LaButti K."/>
            <person name="Lindquist E.A."/>
            <person name="Lipzen A."/>
            <person name="Lundell T."/>
            <person name="Morin E."/>
            <person name="Murat C."/>
            <person name="Sun H."/>
            <person name="Tunlid A."/>
            <person name="Henrissat B."/>
            <person name="Grigoriev I.V."/>
            <person name="Hibbett D.S."/>
            <person name="Martin F."/>
            <person name="Nordberg H.P."/>
            <person name="Cantor M.N."/>
            <person name="Hua S.X."/>
        </authorList>
    </citation>
    <scope>NUCLEOTIDE SEQUENCE [LARGE SCALE GENOMIC DNA]</scope>
    <source>
        <strain evidence="2 3">LaAM-08-1</strain>
    </source>
</reference>
<protein>
    <submittedName>
        <fullName evidence="2">Uncharacterized protein</fullName>
    </submittedName>
</protein>
<sequence length="155" mass="16773">MIKKPECTIDKVHDLNGKKYVNTQLRTTKAARSNIGMVTNSTKAASFAEQLQFDFNDTQTRLRSMSSDSSQSTDAPTSAGVLEPRDVTPPSQGAHKKSVSQKPPSSIQPKTQVPSRVSPLVKRRGPGPLAIMGAQPQKPTKFKKACVINVAGTRQ</sequence>
<feature type="compositionally biased region" description="Low complexity" evidence="1">
    <location>
        <begin position="64"/>
        <end position="79"/>
    </location>
</feature>
<reference evidence="3" key="2">
    <citation type="submission" date="2015-01" db="EMBL/GenBank/DDBJ databases">
        <title>Evolutionary Origins and Diversification of the Mycorrhizal Mutualists.</title>
        <authorList>
            <consortium name="DOE Joint Genome Institute"/>
            <consortium name="Mycorrhizal Genomics Consortium"/>
            <person name="Kohler A."/>
            <person name="Kuo A."/>
            <person name="Nagy L.G."/>
            <person name="Floudas D."/>
            <person name="Copeland A."/>
            <person name="Barry K.W."/>
            <person name="Cichocki N."/>
            <person name="Veneault-Fourrey C."/>
            <person name="LaButti K."/>
            <person name="Lindquist E.A."/>
            <person name="Lipzen A."/>
            <person name="Lundell T."/>
            <person name="Morin E."/>
            <person name="Murat C."/>
            <person name="Riley R."/>
            <person name="Ohm R."/>
            <person name="Sun H."/>
            <person name="Tunlid A."/>
            <person name="Henrissat B."/>
            <person name="Grigoriev I.V."/>
            <person name="Hibbett D.S."/>
            <person name="Martin F."/>
        </authorList>
    </citation>
    <scope>NUCLEOTIDE SEQUENCE [LARGE SCALE GENOMIC DNA]</scope>
    <source>
        <strain evidence="3">LaAM-08-1</strain>
    </source>
</reference>
<proteinExistence type="predicted"/>
<dbReference type="HOGENOM" id="CLU_1695772_0_0_1"/>
<keyword evidence="3" id="KW-1185">Reference proteome</keyword>
<feature type="region of interest" description="Disordered" evidence="1">
    <location>
        <begin position="58"/>
        <end position="140"/>
    </location>
</feature>
<evidence type="ECO:0000313" key="3">
    <source>
        <dbReference type="Proteomes" id="UP000054477"/>
    </source>
</evidence>
<feature type="compositionally biased region" description="Polar residues" evidence="1">
    <location>
        <begin position="100"/>
        <end position="115"/>
    </location>
</feature>
<organism evidence="2 3">
    <name type="scientific">Laccaria amethystina LaAM-08-1</name>
    <dbReference type="NCBI Taxonomy" id="1095629"/>
    <lineage>
        <taxon>Eukaryota</taxon>
        <taxon>Fungi</taxon>
        <taxon>Dikarya</taxon>
        <taxon>Basidiomycota</taxon>
        <taxon>Agaricomycotina</taxon>
        <taxon>Agaricomycetes</taxon>
        <taxon>Agaricomycetidae</taxon>
        <taxon>Agaricales</taxon>
        <taxon>Agaricineae</taxon>
        <taxon>Hydnangiaceae</taxon>
        <taxon>Laccaria</taxon>
    </lineage>
</organism>